<reference evidence="2 3" key="1">
    <citation type="submission" date="2017-09" db="EMBL/GenBank/DDBJ databases">
        <title>Depth-based differentiation of microbial function through sediment-hosted aquifers and enrichment of novel symbionts in the deep terrestrial subsurface.</title>
        <authorList>
            <person name="Probst A.J."/>
            <person name="Ladd B."/>
            <person name="Jarett J.K."/>
            <person name="Geller-Mcgrath D.E."/>
            <person name="Sieber C.M."/>
            <person name="Emerson J.B."/>
            <person name="Anantharaman K."/>
            <person name="Thomas B.C."/>
            <person name="Malmstrom R."/>
            <person name="Stieglmeier M."/>
            <person name="Klingl A."/>
            <person name="Woyke T."/>
            <person name="Ryan C.M."/>
            <person name="Banfield J.F."/>
        </authorList>
    </citation>
    <scope>NUCLEOTIDE SEQUENCE [LARGE SCALE GENOMIC DNA]</scope>
    <source>
        <strain evidence="2">CG10_big_fil_rev_8_21_14_0_10_50_13</strain>
    </source>
</reference>
<sequence length="103" mass="11250">MSKGRKYTLAAMIIPLVVMFVWWRTSSHFEHQADKVATNTVTTGPQSDPFTKVIAEVEVPPGGKNGKLVWSEAIPLPDPFGPPGRSRMDVPVAIKVFDSSGLE</sequence>
<protein>
    <submittedName>
        <fullName evidence="2">Uncharacterized protein</fullName>
    </submittedName>
</protein>
<feature type="transmembrane region" description="Helical" evidence="1">
    <location>
        <begin position="7"/>
        <end position="23"/>
    </location>
</feature>
<keyword evidence="1" id="KW-0472">Membrane</keyword>
<proteinExistence type="predicted"/>
<dbReference type="AlphaFoldDB" id="A0A2H0RH95"/>
<feature type="non-terminal residue" evidence="2">
    <location>
        <position position="103"/>
    </location>
</feature>
<comment type="caution">
    <text evidence="2">The sequence shown here is derived from an EMBL/GenBank/DDBJ whole genome shotgun (WGS) entry which is preliminary data.</text>
</comment>
<accession>A0A2H0RH95</accession>
<organism evidence="2 3">
    <name type="scientific">Candidatus Vogelbacteria bacterium CG10_big_fil_rev_8_21_14_0_10_50_13</name>
    <dbReference type="NCBI Taxonomy" id="1975044"/>
    <lineage>
        <taxon>Bacteria</taxon>
        <taxon>Candidatus Vogeliibacteriota</taxon>
    </lineage>
</organism>
<keyword evidence="1" id="KW-1133">Transmembrane helix</keyword>
<evidence type="ECO:0000313" key="2">
    <source>
        <dbReference type="EMBL" id="PIR45394.1"/>
    </source>
</evidence>
<dbReference type="Proteomes" id="UP000230906">
    <property type="component" value="Unassembled WGS sequence"/>
</dbReference>
<evidence type="ECO:0000313" key="3">
    <source>
        <dbReference type="Proteomes" id="UP000230906"/>
    </source>
</evidence>
<gene>
    <name evidence="2" type="ORF">COV09_01670</name>
</gene>
<name>A0A2H0RH95_9BACT</name>
<dbReference type="EMBL" id="PCYJ01000025">
    <property type="protein sequence ID" value="PIR45394.1"/>
    <property type="molecule type" value="Genomic_DNA"/>
</dbReference>
<keyword evidence="1" id="KW-0812">Transmembrane</keyword>
<evidence type="ECO:0000256" key="1">
    <source>
        <dbReference type="SAM" id="Phobius"/>
    </source>
</evidence>